<dbReference type="PRINTS" id="PR00364">
    <property type="entry name" value="DISEASERSIST"/>
</dbReference>
<dbReference type="GO" id="GO:0043531">
    <property type="term" value="F:ADP binding"/>
    <property type="evidence" value="ECO:0007669"/>
    <property type="project" value="InterPro"/>
</dbReference>
<evidence type="ECO:0000259" key="6">
    <source>
        <dbReference type="Pfam" id="PF00931"/>
    </source>
</evidence>
<evidence type="ECO:0000256" key="1">
    <source>
        <dbReference type="ARBA" id="ARBA00008894"/>
    </source>
</evidence>
<dbReference type="GO" id="GO:0005524">
    <property type="term" value="F:ATP binding"/>
    <property type="evidence" value="ECO:0007669"/>
    <property type="project" value="UniProtKB-KW"/>
</dbReference>
<gene>
    <name evidence="7" type="ORF">Slati_3539400</name>
</gene>
<reference evidence="7" key="1">
    <citation type="submission" date="2020-06" db="EMBL/GenBank/DDBJ databases">
        <authorList>
            <person name="Li T."/>
            <person name="Hu X."/>
            <person name="Zhang T."/>
            <person name="Song X."/>
            <person name="Zhang H."/>
            <person name="Dai N."/>
            <person name="Sheng W."/>
            <person name="Hou X."/>
            <person name="Wei L."/>
        </authorList>
    </citation>
    <scope>NUCLEOTIDE SEQUENCE</scope>
    <source>
        <strain evidence="7">KEN1</strain>
        <tissue evidence="7">Leaf</tissue>
    </source>
</reference>
<organism evidence="7">
    <name type="scientific">Sesamum latifolium</name>
    <dbReference type="NCBI Taxonomy" id="2727402"/>
    <lineage>
        <taxon>Eukaryota</taxon>
        <taxon>Viridiplantae</taxon>
        <taxon>Streptophyta</taxon>
        <taxon>Embryophyta</taxon>
        <taxon>Tracheophyta</taxon>
        <taxon>Spermatophyta</taxon>
        <taxon>Magnoliopsida</taxon>
        <taxon>eudicotyledons</taxon>
        <taxon>Gunneridae</taxon>
        <taxon>Pentapetalae</taxon>
        <taxon>asterids</taxon>
        <taxon>lamiids</taxon>
        <taxon>Lamiales</taxon>
        <taxon>Pedaliaceae</taxon>
        <taxon>Sesamum</taxon>
    </lineage>
</organism>
<evidence type="ECO:0000256" key="2">
    <source>
        <dbReference type="ARBA" id="ARBA00022614"/>
    </source>
</evidence>
<keyword evidence="4" id="KW-0611">Plant defense</keyword>
<feature type="domain" description="NB-ARC" evidence="6">
    <location>
        <begin position="40"/>
        <end position="207"/>
    </location>
</feature>
<evidence type="ECO:0000256" key="4">
    <source>
        <dbReference type="ARBA" id="ARBA00022821"/>
    </source>
</evidence>
<dbReference type="InterPro" id="IPR042197">
    <property type="entry name" value="Apaf_helical"/>
</dbReference>
<comment type="similarity">
    <text evidence="1">Belongs to the disease resistance NB-LRR family.</text>
</comment>
<name>A0AAW2ULG3_9LAMI</name>
<dbReference type="InterPro" id="IPR002182">
    <property type="entry name" value="NB-ARC"/>
</dbReference>
<dbReference type="AlphaFoldDB" id="A0AAW2ULG3"/>
<accession>A0AAW2ULG3</accession>
<dbReference type="PANTHER" id="PTHR36766">
    <property type="entry name" value="PLANT BROAD-SPECTRUM MILDEW RESISTANCE PROTEIN RPW8"/>
    <property type="match status" value="1"/>
</dbReference>
<dbReference type="SUPFAM" id="SSF52058">
    <property type="entry name" value="L domain-like"/>
    <property type="match status" value="1"/>
</dbReference>
<evidence type="ECO:0000256" key="3">
    <source>
        <dbReference type="ARBA" id="ARBA00022741"/>
    </source>
</evidence>
<keyword evidence="5" id="KW-0067">ATP-binding</keyword>
<dbReference type="GO" id="GO:0006952">
    <property type="term" value="P:defense response"/>
    <property type="evidence" value="ECO:0007669"/>
    <property type="project" value="UniProtKB-KW"/>
</dbReference>
<dbReference type="Gene3D" id="1.10.8.430">
    <property type="entry name" value="Helical domain of apoptotic protease-activating factors"/>
    <property type="match status" value="1"/>
</dbReference>
<dbReference type="Gene3D" id="3.40.50.300">
    <property type="entry name" value="P-loop containing nucleotide triphosphate hydrolases"/>
    <property type="match status" value="1"/>
</dbReference>
<dbReference type="PANTHER" id="PTHR36766:SF44">
    <property type="entry name" value="NBS-CODING RESISTANCE GENE ANALOG"/>
    <property type="match status" value="1"/>
</dbReference>
<proteinExistence type="inferred from homology"/>
<keyword evidence="2" id="KW-0433">Leucine-rich repeat</keyword>
<comment type="caution">
    <text evidence="7">The sequence shown here is derived from an EMBL/GenBank/DDBJ whole genome shotgun (WGS) entry which is preliminary data.</text>
</comment>
<evidence type="ECO:0000313" key="7">
    <source>
        <dbReference type="EMBL" id="KAL0417075.1"/>
    </source>
</evidence>
<reference evidence="7" key="2">
    <citation type="journal article" date="2024" name="Plant">
        <title>Genomic evolution and insights into agronomic trait innovations of Sesamum species.</title>
        <authorList>
            <person name="Miao H."/>
            <person name="Wang L."/>
            <person name="Qu L."/>
            <person name="Liu H."/>
            <person name="Sun Y."/>
            <person name="Le M."/>
            <person name="Wang Q."/>
            <person name="Wei S."/>
            <person name="Zheng Y."/>
            <person name="Lin W."/>
            <person name="Duan Y."/>
            <person name="Cao H."/>
            <person name="Xiong S."/>
            <person name="Wang X."/>
            <person name="Wei L."/>
            <person name="Li C."/>
            <person name="Ma Q."/>
            <person name="Ju M."/>
            <person name="Zhao R."/>
            <person name="Li G."/>
            <person name="Mu C."/>
            <person name="Tian Q."/>
            <person name="Mei H."/>
            <person name="Zhang T."/>
            <person name="Gao T."/>
            <person name="Zhang H."/>
        </authorList>
    </citation>
    <scope>NUCLEOTIDE SEQUENCE</scope>
    <source>
        <strain evidence="7">KEN1</strain>
    </source>
</reference>
<protein>
    <submittedName>
        <fullName evidence="7">Disease resistance protein</fullName>
    </submittedName>
</protein>
<dbReference type="FunFam" id="3.40.50.300:FF:001091">
    <property type="entry name" value="Probable disease resistance protein At1g61300"/>
    <property type="match status" value="1"/>
</dbReference>
<dbReference type="InterPro" id="IPR027417">
    <property type="entry name" value="P-loop_NTPase"/>
</dbReference>
<evidence type="ECO:0000256" key="5">
    <source>
        <dbReference type="ARBA" id="ARBA00022840"/>
    </source>
</evidence>
<dbReference type="Pfam" id="PF00931">
    <property type="entry name" value="NB-ARC"/>
    <property type="match status" value="1"/>
</dbReference>
<dbReference type="EMBL" id="JACGWN010000012">
    <property type="protein sequence ID" value="KAL0417075.1"/>
    <property type="molecule type" value="Genomic_DNA"/>
</dbReference>
<keyword evidence="3" id="KW-0547">Nucleotide-binding</keyword>
<sequence length="370" mass="41789">MVVEEERAGLQGQKLVSSLSACSSTVLPSSAKSSTMVGFDERLERVMDELTGHKCDLQILPIVGMGGIGKTTLARNVFYHSYIVHHFDMRIWFTISQEYSSREILVHLLNDGKNQENSETLAELGQRLYKNLFGRKYLIVMDDVWSIDVWGDLKRFFPDNRNGSRILVTTRLFNVVVSLGSQSPYIMEFLDESKSWDLFCEKAFSRQGCPFPELEKIGKYITKCCRGLPLAIVVIGGLLANSMMTREDWEFVAENSLSHQDISKGTSLSSPPFLAINVTFQDIDITAIGSLPNLEVLKLYYNAFEGHEWNSVEGEFLRLRFLLMKNVDVVCWGADKTNFPNLDSLVLEDIISLKEIPSGIGDIETLILFI</sequence>
<dbReference type="SUPFAM" id="SSF52540">
    <property type="entry name" value="P-loop containing nucleoside triphosphate hydrolases"/>
    <property type="match status" value="1"/>
</dbReference>